<dbReference type="AlphaFoldDB" id="A0A4P9IZS9"/>
<accession>A0A4P9IZS9</accession>
<evidence type="ECO:0000313" key="3">
    <source>
        <dbReference type="Proteomes" id="UP000310065"/>
    </source>
</evidence>
<reference evidence="2 3" key="1">
    <citation type="submission" date="2019-05" db="EMBL/GenBank/DDBJ databases">
        <title>Complete genome sequence of Pseudoalteromonas sp. 16-SW-7(T) isolated from the Okhotsk Sea, Russia.</title>
        <authorList>
            <person name="Nguyen T.H."/>
            <person name="Nedashkovskaya O.I."/>
            <person name="Kim S.-G."/>
        </authorList>
    </citation>
    <scope>NUCLEOTIDE SEQUENCE [LARGE SCALE GENOMIC DNA]</scope>
    <source>
        <strain evidence="2 3">16-SW-7</strain>
    </source>
</reference>
<dbReference type="GeneID" id="88775102"/>
<proteinExistence type="predicted"/>
<organism evidence="2 3">
    <name type="scientific">Pseudoalteromonas distincta</name>
    <dbReference type="NCBI Taxonomy" id="77608"/>
    <lineage>
        <taxon>Bacteria</taxon>
        <taxon>Pseudomonadati</taxon>
        <taxon>Pseudomonadota</taxon>
        <taxon>Gammaproteobacteria</taxon>
        <taxon>Alteromonadales</taxon>
        <taxon>Pseudoalteromonadaceae</taxon>
        <taxon>Pseudoalteromonas</taxon>
    </lineage>
</organism>
<feature type="chain" id="PRO_5021013229" evidence="1">
    <location>
        <begin position="26"/>
        <end position="1006"/>
    </location>
</feature>
<dbReference type="Proteomes" id="UP000310065">
    <property type="component" value="Chromosome L1"/>
</dbReference>
<evidence type="ECO:0000256" key="1">
    <source>
        <dbReference type="SAM" id="SignalP"/>
    </source>
</evidence>
<feature type="signal peptide" evidence="1">
    <location>
        <begin position="1"/>
        <end position="25"/>
    </location>
</feature>
<keyword evidence="1" id="KW-0732">Signal</keyword>
<dbReference type="RefSeq" id="WP_138488933.1">
    <property type="nucleotide sequence ID" value="NZ_CP040558.1"/>
</dbReference>
<dbReference type="KEGG" id="pdv:FFU37_05525"/>
<evidence type="ECO:0000313" key="2">
    <source>
        <dbReference type="EMBL" id="QCU73947.1"/>
    </source>
</evidence>
<gene>
    <name evidence="2" type="ORF">FFU37_05525</name>
</gene>
<protein>
    <submittedName>
        <fullName evidence="2">Uncharacterized protein</fullName>
    </submittedName>
</protein>
<dbReference type="PROSITE" id="PS51257">
    <property type="entry name" value="PROKAR_LIPOPROTEIN"/>
    <property type="match status" value="1"/>
</dbReference>
<dbReference type="EMBL" id="CP040558">
    <property type="protein sequence ID" value="QCU73947.1"/>
    <property type="molecule type" value="Genomic_DNA"/>
</dbReference>
<name>A0A4P9IZS9_9GAMM</name>
<sequence length="1006" mass="104190">MLKRTIKFTPIAASVALTLGLTACGSDNDGNVYVPPVESVTSSDDAQFNVEVTGKAVKGAMKGAVVSVMTLNATGESVPVAFRLEASAEAETFTGEATSQDAADAAVEASKLAGNPDALITNDSGRYSIYLEDNFSGPVYITVTTSEEGDDSFLRCDAYVGCGTYDTAPEEDNVNDGDMNIEFGEWYKADLELSVVKYVAPVKADSSEASGAAGDANVARSFRANVTFLTTLVAQALLEAEGDIDADSIAATSLNTIVQIMGPDAVILLSALIGDLSNGGAVDLSEVDGEESLSQGVLMIAQLSSSIQGLPSITDAMASIKAGIASGTLSTTDIAKTLQIAVSSTASVFTAIATGDEVAIKNALEAAFLANNPDATAEEIAEFAQNSAGIASKAKAAKDQAVKNGAATDEELAKLAIVVQAALEELGCTEDECVIEGDFFAELAVELSAQIDASSVELTSLQASVESAEATLVDVEELASTVTDLETAIEFVAAVAALENEAEASNLAAAIETLHVKAQGYVNTATLLVSQNSDYQSILSTAATLEELALIEVNKVETYDSALAQLVIDAESIITEYEIEVEAAKEIALNTADIADEKKTAANTSEAASTSALAAAQSAVNSAAMDVEIKVEAAINAASEFSAAVDVLELAVQQSLKAAQDYLDASVAESDEELEAETLLEQAEIMASEAAVQAELANEQLLTALNLQEEAQLVVATASVKATSESLSAMTVLTSTGGQSVIDAADILVDVIDELGGMGNSGDGSSTRQPNWSYNYDLDALTLALENESTGEMISASASYQGDKLVVAWGATLVGDEGVSIKLVTGESRTAALEECEQFAAGTITDPTQIDSCLIFTFDGEVDAETVDDAEIVNTETWNHVEIMDGESGFVGMLNLTADDATDMGTVTLEGMSGDLDFKVMGMVDSSGDEDESTLEVMVKGDTAMGYTLSLTGMESTGYTGDVKAMYNGEMMSFGSANKVTNGVSITYIDGDVVSYTDVDLIDSSK</sequence>